<evidence type="ECO:0000259" key="1">
    <source>
        <dbReference type="PROSITE" id="PS51471"/>
    </source>
</evidence>
<dbReference type="SUPFAM" id="SSF51197">
    <property type="entry name" value="Clavaminate synthase-like"/>
    <property type="match status" value="1"/>
</dbReference>
<evidence type="ECO:0000313" key="2">
    <source>
        <dbReference type="EMBL" id="MBB4861227.1"/>
    </source>
</evidence>
<keyword evidence="2" id="KW-0223">Dioxygenase</keyword>
<dbReference type="EMBL" id="JACHLI010000001">
    <property type="protein sequence ID" value="MBB4861227.1"/>
    <property type="molecule type" value="Genomic_DNA"/>
</dbReference>
<dbReference type="RefSeq" id="WP_184585504.1">
    <property type="nucleotide sequence ID" value="NZ_JACHLI010000001.1"/>
</dbReference>
<dbReference type="Pfam" id="PF13532">
    <property type="entry name" value="2OG-FeII_Oxy_2"/>
    <property type="match status" value="1"/>
</dbReference>
<dbReference type="PROSITE" id="PS51471">
    <property type="entry name" value="FE2OG_OXY"/>
    <property type="match status" value="1"/>
</dbReference>
<dbReference type="InterPro" id="IPR027450">
    <property type="entry name" value="AlkB-like"/>
</dbReference>
<feature type="domain" description="Fe2OG dioxygenase" evidence="1">
    <location>
        <begin position="80"/>
        <end position="179"/>
    </location>
</feature>
<organism evidence="2 3">
    <name type="scientific">Pseudomonas nitroreducens</name>
    <dbReference type="NCBI Taxonomy" id="46680"/>
    <lineage>
        <taxon>Bacteria</taxon>
        <taxon>Pseudomonadati</taxon>
        <taxon>Pseudomonadota</taxon>
        <taxon>Gammaproteobacteria</taxon>
        <taxon>Pseudomonadales</taxon>
        <taxon>Pseudomonadaceae</taxon>
        <taxon>Pseudomonas</taxon>
    </lineage>
</organism>
<dbReference type="InterPro" id="IPR032854">
    <property type="entry name" value="ALKBH3"/>
</dbReference>
<gene>
    <name evidence="2" type="ORF">HNP46_000038</name>
</gene>
<dbReference type="PANTHER" id="PTHR31212">
    <property type="entry name" value="ALPHA-KETOGLUTARATE-DEPENDENT DIOXYGENASE ALKB HOMOLOG 3"/>
    <property type="match status" value="1"/>
</dbReference>
<dbReference type="Proteomes" id="UP000566995">
    <property type="component" value="Unassembled WGS sequence"/>
</dbReference>
<evidence type="ECO:0000313" key="3">
    <source>
        <dbReference type="Proteomes" id="UP000566995"/>
    </source>
</evidence>
<name>A0A7W7KE83_PSENT</name>
<dbReference type="GO" id="GO:0051213">
    <property type="term" value="F:dioxygenase activity"/>
    <property type="evidence" value="ECO:0007669"/>
    <property type="project" value="UniProtKB-KW"/>
</dbReference>
<dbReference type="InterPro" id="IPR005123">
    <property type="entry name" value="Oxoglu/Fe-dep_dioxygenase_dom"/>
</dbReference>
<proteinExistence type="predicted"/>
<accession>A0A7W7KE83</accession>
<dbReference type="InterPro" id="IPR037151">
    <property type="entry name" value="AlkB-like_sf"/>
</dbReference>
<dbReference type="PANTHER" id="PTHR31212:SF4">
    <property type="entry name" value="ALPHA-KETOGLUTARATE-DEPENDENT DIOXYGENASE ALKB HOMOLOG 3"/>
    <property type="match status" value="1"/>
</dbReference>
<sequence length="179" mass="20306">MEPIYVPGKVPDADAVFEHLWANLPWADRTDARREVFFSDKGLAYEYGSGAGVRLYEPELSWDSVVKGIQQDAEREFGVKFEACFINGYETQHHALGWHADDSPSIDATRPILVYSFGQAREIWTIPNDGNQGDKRAYLLESGSLFVMPAGMQQTHKHRIPKHDRPCKPRISLTFRGLV</sequence>
<dbReference type="AlphaFoldDB" id="A0A7W7KE83"/>
<dbReference type="Gene3D" id="2.60.120.590">
    <property type="entry name" value="Alpha-ketoglutarate-dependent dioxygenase AlkB-like"/>
    <property type="match status" value="1"/>
</dbReference>
<protein>
    <submittedName>
        <fullName evidence="2">Alkylated DNA repair dioxygenase AlkB</fullName>
    </submittedName>
</protein>
<dbReference type="GO" id="GO:0006307">
    <property type="term" value="P:DNA alkylation repair"/>
    <property type="evidence" value="ECO:0007669"/>
    <property type="project" value="InterPro"/>
</dbReference>
<comment type="caution">
    <text evidence="2">The sequence shown here is derived from an EMBL/GenBank/DDBJ whole genome shotgun (WGS) entry which is preliminary data.</text>
</comment>
<keyword evidence="2" id="KW-0560">Oxidoreductase</keyword>
<reference evidence="2 3" key="1">
    <citation type="submission" date="2020-08" db="EMBL/GenBank/DDBJ databases">
        <title>Functional genomics of gut bacteria from endangered species of beetles.</title>
        <authorList>
            <person name="Carlos-Shanley C."/>
        </authorList>
    </citation>
    <scope>NUCLEOTIDE SEQUENCE [LARGE SCALE GENOMIC DNA]</scope>
    <source>
        <strain evidence="2 3">S00179</strain>
    </source>
</reference>